<organism evidence="1 2">
    <name type="scientific">Avena sativa</name>
    <name type="common">Oat</name>
    <dbReference type="NCBI Taxonomy" id="4498"/>
    <lineage>
        <taxon>Eukaryota</taxon>
        <taxon>Viridiplantae</taxon>
        <taxon>Streptophyta</taxon>
        <taxon>Embryophyta</taxon>
        <taxon>Tracheophyta</taxon>
        <taxon>Spermatophyta</taxon>
        <taxon>Magnoliopsida</taxon>
        <taxon>Liliopsida</taxon>
        <taxon>Poales</taxon>
        <taxon>Poaceae</taxon>
        <taxon>BOP clade</taxon>
        <taxon>Pooideae</taxon>
        <taxon>Poodae</taxon>
        <taxon>Poeae</taxon>
        <taxon>Poeae Chloroplast Group 1 (Aveneae type)</taxon>
        <taxon>Aveninae</taxon>
        <taxon>Avena</taxon>
    </lineage>
</organism>
<sequence>MCFLSEGSTLCWVDLFKGLLVCDLSGVLKYNSDPEFSFIPLPTHDLTCDASIPRALRAEEFRSMAYIQGAFRFVSMEGYAEHKPGDDLELAVWTLSSDLSQWHKTREYNVANIWANETHQAGGMLKIAASLPVLSMYEVDVVYLVFTDVRVVRCEPEYRGQYLIRVDMLNNKVQFYPGNTNWIHSQMMASDFSAYQQGSVDHPACYTEAAGLLLGEQSLCLLLDKNKINTKEKPREDVHNL</sequence>
<accession>A0ACD6AGV0</accession>
<name>A0ACD6AGV0_AVESA</name>
<proteinExistence type="predicted"/>
<dbReference type="Proteomes" id="UP001732700">
    <property type="component" value="Chromosome 7D"/>
</dbReference>
<reference evidence="1" key="1">
    <citation type="submission" date="2021-05" db="EMBL/GenBank/DDBJ databases">
        <authorList>
            <person name="Scholz U."/>
            <person name="Mascher M."/>
            <person name="Fiebig A."/>
        </authorList>
    </citation>
    <scope>NUCLEOTIDE SEQUENCE [LARGE SCALE GENOMIC DNA]</scope>
</reference>
<dbReference type="EnsemblPlants" id="AVESA.00010b.r2.7DG1354730.1">
    <property type="protein sequence ID" value="AVESA.00010b.r2.7DG1354730.1.CDS"/>
    <property type="gene ID" value="AVESA.00010b.r2.7DG1354730"/>
</dbReference>
<evidence type="ECO:0000313" key="1">
    <source>
        <dbReference type="EnsemblPlants" id="AVESA.00010b.r2.7DG1354730.1.CDS"/>
    </source>
</evidence>
<reference evidence="1" key="2">
    <citation type="submission" date="2025-09" db="UniProtKB">
        <authorList>
            <consortium name="EnsemblPlants"/>
        </authorList>
    </citation>
    <scope>IDENTIFICATION</scope>
</reference>
<evidence type="ECO:0000313" key="2">
    <source>
        <dbReference type="Proteomes" id="UP001732700"/>
    </source>
</evidence>
<protein>
    <submittedName>
        <fullName evidence="1">Uncharacterized protein</fullName>
    </submittedName>
</protein>
<keyword evidence="2" id="KW-1185">Reference proteome</keyword>